<gene>
    <name evidence="1" type="ORF">LTRI10_LOCUS8803</name>
</gene>
<sequence>MAAFTSHSAEPCYTPKPDPNYKLRLLMEQFARDSERSWSRMDLCTQAYRETEEILLSIKKSVDDLERSYAQPAPDHPSATILEEAEEEEGHKDIVEHTEVVTESSRDDHDQECPVVADHTFPHPKLSFEEVCMSEEMQEDLMKEIAWQLALQSVLEEEERERVQKEVVEDDKSELEGVLDHFPGVIPHQEGREFEEAIGVQAEDGVEVEEACTGHELHVISPPNFEEILSKDPFAVSLCQTKATSTLVSLGGHDGGQLMLSYLVWGNETREEKKRSRGLRRYLHQVHELPSPVIPHVRDLRLHLIDENLNFKEVLGWTET</sequence>
<dbReference type="Proteomes" id="UP001497516">
    <property type="component" value="Chromosome 10"/>
</dbReference>
<name>A0AAV2CZX7_9ROSI</name>
<dbReference type="AlphaFoldDB" id="A0AAV2CZX7"/>
<dbReference type="EMBL" id="OZ034814">
    <property type="protein sequence ID" value="CAL1361427.1"/>
    <property type="molecule type" value="Genomic_DNA"/>
</dbReference>
<keyword evidence="2" id="KW-1185">Reference proteome</keyword>
<accession>A0AAV2CZX7</accession>
<organism evidence="1 2">
    <name type="scientific">Linum trigynum</name>
    <dbReference type="NCBI Taxonomy" id="586398"/>
    <lineage>
        <taxon>Eukaryota</taxon>
        <taxon>Viridiplantae</taxon>
        <taxon>Streptophyta</taxon>
        <taxon>Embryophyta</taxon>
        <taxon>Tracheophyta</taxon>
        <taxon>Spermatophyta</taxon>
        <taxon>Magnoliopsida</taxon>
        <taxon>eudicotyledons</taxon>
        <taxon>Gunneridae</taxon>
        <taxon>Pentapetalae</taxon>
        <taxon>rosids</taxon>
        <taxon>fabids</taxon>
        <taxon>Malpighiales</taxon>
        <taxon>Linaceae</taxon>
        <taxon>Linum</taxon>
    </lineage>
</organism>
<protein>
    <submittedName>
        <fullName evidence="1">Uncharacterized protein</fullName>
    </submittedName>
</protein>
<evidence type="ECO:0000313" key="1">
    <source>
        <dbReference type="EMBL" id="CAL1361427.1"/>
    </source>
</evidence>
<evidence type="ECO:0000313" key="2">
    <source>
        <dbReference type="Proteomes" id="UP001497516"/>
    </source>
</evidence>
<reference evidence="1 2" key="1">
    <citation type="submission" date="2024-04" db="EMBL/GenBank/DDBJ databases">
        <authorList>
            <person name="Fracassetti M."/>
        </authorList>
    </citation>
    <scope>NUCLEOTIDE SEQUENCE [LARGE SCALE GENOMIC DNA]</scope>
</reference>
<proteinExistence type="predicted"/>